<dbReference type="Gene3D" id="2.40.50.90">
    <property type="match status" value="1"/>
</dbReference>
<feature type="transmembrane region" description="Helical" evidence="2">
    <location>
        <begin position="12"/>
        <end position="29"/>
    </location>
</feature>
<evidence type="ECO:0000313" key="3">
    <source>
        <dbReference type="EMBL" id="TFF27137.1"/>
    </source>
</evidence>
<dbReference type="AlphaFoldDB" id="A0A4Y8RTJ6"/>
<accession>A0A4Y8RTJ6</accession>
<feature type="compositionally biased region" description="Basic and acidic residues" evidence="1">
    <location>
        <begin position="57"/>
        <end position="67"/>
    </location>
</feature>
<name>A0A4Y8RTJ6_9HYPH</name>
<dbReference type="EMBL" id="SOZD01000001">
    <property type="protein sequence ID" value="TFF27137.1"/>
    <property type="molecule type" value="Genomic_DNA"/>
</dbReference>
<evidence type="ECO:0000256" key="1">
    <source>
        <dbReference type="SAM" id="MobiDB-lite"/>
    </source>
</evidence>
<proteinExistence type="predicted"/>
<gene>
    <name evidence="3" type="ORF">E3C22_01250</name>
</gene>
<dbReference type="RefSeq" id="WP_134759457.1">
    <property type="nucleotide sequence ID" value="NZ_SOZD01000001.1"/>
</dbReference>
<dbReference type="Proteomes" id="UP000298179">
    <property type="component" value="Unassembled WGS sequence"/>
</dbReference>
<evidence type="ECO:0000313" key="4">
    <source>
        <dbReference type="Proteomes" id="UP000298179"/>
    </source>
</evidence>
<dbReference type="OrthoDB" id="9810674at2"/>
<feature type="region of interest" description="Disordered" evidence="1">
    <location>
        <begin position="36"/>
        <end position="123"/>
    </location>
</feature>
<keyword evidence="4" id="KW-1185">Reference proteome</keyword>
<evidence type="ECO:0000256" key="2">
    <source>
        <dbReference type="SAM" id="Phobius"/>
    </source>
</evidence>
<evidence type="ECO:0008006" key="5">
    <source>
        <dbReference type="Google" id="ProtNLM"/>
    </source>
</evidence>
<reference evidence="3 4" key="1">
    <citation type="submission" date="2019-03" db="EMBL/GenBank/DDBJ databases">
        <title>Jiella endophytica sp. nov., a novel endophytic bacterium isolated from root of Ficus microcarpa Linn. f.</title>
        <authorList>
            <person name="Tuo L."/>
        </authorList>
    </citation>
    <scope>NUCLEOTIDE SEQUENCE [LARGE SCALE GENOMIC DNA]</scope>
    <source>
        <strain evidence="3 4">CBS5Q-3</strain>
    </source>
</reference>
<organism evidence="3 4">
    <name type="scientific">Jiella endophytica</name>
    <dbReference type="NCBI Taxonomy" id="2558362"/>
    <lineage>
        <taxon>Bacteria</taxon>
        <taxon>Pseudomonadati</taxon>
        <taxon>Pseudomonadota</taxon>
        <taxon>Alphaproteobacteria</taxon>
        <taxon>Hyphomicrobiales</taxon>
        <taxon>Aurantimonadaceae</taxon>
        <taxon>Jiella</taxon>
    </lineage>
</organism>
<keyword evidence="2" id="KW-0472">Membrane</keyword>
<dbReference type="SUPFAM" id="SSF50199">
    <property type="entry name" value="Staphylococcal nuclease"/>
    <property type="match status" value="1"/>
</dbReference>
<sequence length="240" mass="25858">MRLAIEDVRRTIVVAVALVLVFWMVLWLAPAKDGRHTVFDPAPQPPVTTTAATGSEKPARTTARPEDAALSETSEDQMAVRSIDGEDLPGSSGPSAPLERLPPRPPLSEAKLRPDTPKPRLLPRPVALDGARIAYRQGVITLPGVEALPLAERCGPDEGNFPCGVMARTELRRFLRGRSIACDVPQDFGLKRGEATSACTVADEDIGRWVVENGWAKAAPGGPYEKAEAAAKEAKRGLWR</sequence>
<keyword evidence="2" id="KW-0812">Transmembrane</keyword>
<dbReference type="InterPro" id="IPR035437">
    <property type="entry name" value="SNase_OB-fold_sf"/>
</dbReference>
<keyword evidence="2" id="KW-1133">Transmembrane helix</keyword>
<protein>
    <recommendedName>
        <fullName evidence="5">Thermonuclease family protein</fullName>
    </recommendedName>
</protein>
<comment type="caution">
    <text evidence="3">The sequence shown here is derived from an EMBL/GenBank/DDBJ whole genome shotgun (WGS) entry which is preliminary data.</text>
</comment>